<organism evidence="4 5">
    <name type="scientific">Micromonospora sonneratiae</name>
    <dbReference type="NCBI Taxonomy" id="1184706"/>
    <lineage>
        <taxon>Bacteria</taxon>
        <taxon>Bacillati</taxon>
        <taxon>Actinomycetota</taxon>
        <taxon>Actinomycetes</taxon>
        <taxon>Micromonosporales</taxon>
        <taxon>Micromonosporaceae</taxon>
        <taxon>Micromonospora</taxon>
    </lineage>
</organism>
<dbReference type="InterPro" id="IPR013785">
    <property type="entry name" value="Aldolase_TIM"/>
</dbReference>
<keyword evidence="1" id="KW-0285">Flavoprotein</keyword>
<evidence type="ECO:0000313" key="5">
    <source>
        <dbReference type="Proteomes" id="UP001597260"/>
    </source>
</evidence>
<reference evidence="5" key="1">
    <citation type="journal article" date="2019" name="Int. J. Syst. Evol. Microbiol.">
        <title>The Global Catalogue of Microorganisms (GCM) 10K type strain sequencing project: providing services to taxonomists for standard genome sequencing and annotation.</title>
        <authorList>
            <consortium name="The Broad Institute Genomics Platform"/>
            <consortium name="The Broad Institute Genome Sequencing Center for Infectious Disease"/>
            <person name="Wu L."/>
            <person name="Ma J."/>
        </authorList>
    </citation>
    <scope>NUCLEOTIDE SEQUENCE [LARGE SCALE GENOMIC DNA]</scope>
    <source>
        <strain evidence="5">JCM 31037</strain>
    </source>
</reference>
<keyword evidence="5" id="KW-1185">Reference proteome</keyword>
<evidence type="ECO:0000313" key="4">
    <source>
        <dbReference type="EMBL" id="MFD1321683.1"/>
    </source>
</evidence>
<dbReference type="PANTHER" id="PTHR43656:SF2">
    <property type="entry name" value="BINDING OXIDOREDUCTASE, PUTATIVE (AFU_ORTHOLOGUE AFUA_2G08260)-RELATED"/>
    <property type="match status" value="1"/>
</dbReference>
<dbReference type="InterPro" id="IPR001155">
    <property type="entry name" value="OxRdtase_FMN_N"/>
</dbReference>
<dbReference type="Gene3D" id="3.20.20.70">
    <property type="entry name" value="Aldolase class I"/>
    <property type="match status" value="1"/>
</dbReference>
<accession>A0ABW3YF50</accession>
<dbReference type="RefSeq" id="WP_377569902.1">
    <property type="nucleotide sequence ID" value="NZ_JBHTMP010000013.1"/>
</dbReference>
<dbReference type="SUPFAM" id="SSF51395">
    <property type="entry name" value="FMN-linked oxidoreductases"/>
    <property type="match status" value="1"/>
</dbReference>
<protein>
    <submittedName>
        <fullName evidence="4">NADH:flavin oxidoreductase</fullName>
    </submittedName>
</protein>
<dbReference type="InterPro" id="IPR051799">
    <property type="entry name" value="NADH_flavin_oxidoreductase"/>
</dbReference>
<proteinExistence type="predicted"/>
<evidence type="ECO:0000256" key="1">
    <source>
        <dbReference type="ARBA" id="ARBA00022630"/>
    </source>
</evidence>
<comment type="caution">
    <text evidence="4">The sequence shown here is derived from an EMBL/GenBank/DDBJ whole genome shotgun (WGS) entry which is preliminary data.</text>
</comment>
<evidence type="ECO:0000256" key="2">
    <source>
        <dbReference type="ARBA" id="ARBA00023002"/>
    </source>
</evidence>
<keyword evidence="2" id="KW-0560">Oxidoreductase</keyword>
<name>A0ABW3YF50_9ACTN</name>
<dbReference type="Proteomes" id="UP001597260">
    <property type="component" value="Unassembled WGS sequence"/>
</dbReference>
<evidence type="ECO:0000259" key="3">
    <source>
        <dbReference type="Pfam" id="PF00724"/>
    </source>
</evidence>
<dbReference type="CDD" id="cd02803">
    <property type="entry name" value="OYE_like_FMN_family"/>
    <property type="match status" value="1"/>
</dbReference>
<feature type="domain" description="NADH:flavin oxidoreductase/NADH oxidase N-terminal" evidence="3">
    <location>
        <begin position="19"/>
        <end position="254"/>
    </location>
</feature>
<dbReference type="EMBL" id="JBHTMP010000013">
    <property type="protein sequence ID" value="MFD1321683.1"/>
    <property type="molecule type" value="Genomic_DNA"/>
</dbReference>
<dbReference type="Pfam" id="PF00724">
    <property type="entry name" value="Oxidored_FMN"/>
    <property type="match status" value="1"/>
</dbReference>
<gene>
    <name evidence="4" type="ORF">ACFQ4H_11350</name>
</gene>
<sequence length="415" mass="44528">MTTTTPTPDPLAPTPDPLAPAMLGPVSLRNRVIKSATFEGATPDALVTDRLIEYHTAVGRGGVGMTTVAYIAVAPEGRTERGQVYWRPEALPGLRRLTDAVHATGAKVSAQIGHAGPVANSRSNGLPSISPSVRFNPMAMAFDRAATHADIRRVVDAHGQAAASAREVGFDAVEVHLGHTYLAGSFLSPKVNRRKDEYGGSLTNRADFPRRILAAVKEAVGDDIAVIAKLNMTDGVPGGFDLEESIPFAQMLEADGHLDALELTGGSSLLNPMYLFRGDVPLSAMADAQPPFLRLGMKMFGRFLFHHYPYQPLYFRDLALQFRRELSMPLILLGGVTDLDGMQTAMSDGFEYVAMARALLREPDLINQIQRDHATRSACTHCNLCAASIFTGTHCPLDAEGTTALVNAGTRPVAA</sequence>
<dbReference type="PANTHER" id="PTHR43656">
    <property type="entry name" value="BINDING OXIDOREDUCTASE, PUTATIVE (AFU_ORTHOLOGUE AFUA_2G08260)-RELATED"/>
    <property type="match status" value="1"/>
</dbReference>